<dbReference type="InterPro" id="IPR024651">
    <property type="entry name" value="FAD-SLDH_ssu"/>
</dbReference>
<dbReference type="Pfam" id="PF12318">
    <property type="entry name" value="FAD-SLDH"/>
    <property type="match status" value="1"/>
</dbReference>
<gene>
    <name evidence="1" type="ORF">FOT63_19610</name>
</gene>
<organism evidence="1 2">
    <name type="scientific">Serratia ureilytica</name>
    <dbReference type="NCBI Taxonomy" id="300181"/>
    <lineage>
        <taxon>Bacteria</taxon>
        <taxon>Pseudomonadati</taxon>
        <taxon>Pseudomonadota</taxon>
        <taxon>Gammaproteobacteria</taxon>
        <taxon>Enterobacterales</taxon>
        <taxon>Yersiniaceae</taxon>
        <taxon>Serratia</taxon>
    </lineage>
</organism>
<dbReference type="PROSITE" id="PS51318">
    <property type="entry name" value="TAT"/>
    <property type="match status" value="1"/>
</dbReference>
<dbReference type="RefSeq" id="WP_046687809.1">
    <property type="nucleotide sequence ID" value="NZ_CP060276.1"/>
</dbReference>
<reference evidence="1 2" key="1">
    <citation type="submission" date="2019-07" db="EMBL/GenBank/DDBJ databases">
        <title>Serratia strains were isolated from fresh produce.</title>
        <authorList>
            <person name="Cho G.-S."/>
            <person name="Stein M."/>
            <person name="Lee W."/>
            <person name="Suh S.H."/>
            <person name="Franz C.M.A.P."/>
        </authorList>
    </citation>
    <scope>NUCLEOTIDE SEQUENCE [LARGE SCALE GENOMIC DNA]</scope>
    <source>
        <strain evidence="1 2">S17</strain>
    </source>
</reference>
<dbReference type="EMBL" id="VOUP01000013">
    <property type="protein sequence ID" value="TXE26618.1"/>
    <property type="molecule type" value="Genomic_DNA"/>
</dbReference>
<proteinExistence type="predicted"/>
<evidence type="ECO:0000313" key="1">
    <source>
        <dbReference type="EMBL" id="TXE26618.1"/>
    </source>
</evidence>
<name>A0A9X9G1F6_9GAMM</name>
<accession>A0A9X9G1F6</accession>
<dbReference type="AlphaFoldDB" id="A0A9X9G1F6"/>
<protein>
    <submittedName>
        <fullName evidence="1">Dehydrogenase</fullName>
    </submittedName>
</protein>
<dbReference type="Proteomes" id="UP000321307">
    <property type="component" value="Unassembled WGS sequence"/>
</dbReference>
<evidence type="ECO:0000313" key="2">
    <source>
        <dbReference type="Proteomes" id="UP000321307"/>
    </source>
</evidence>
<dbReference type="InterPro" id="IPR006311">
    <property type="entry name" value="TAT_signal"/>
</dbReference>
<comment type="caution">
    <text evidence="1">The sequence shown here is derived from an EMBL/GenBank/DDBJ whole genome shotgun (WGS) entry which is preliminary data.</text>
</comment>
<sequence length="190" mass="20221">MEYGLSDNGEQPDQHGKGVSRRNVLLGLASTLVATALAGAPFLTLAEQHTAAQNPLLFARFFALSRQLTERQDIDPGISARIFTALSLANPQFSSQVERLSARVKAGQSARQLQQIAGQLGLSALVSAIVTAWYTGTVGQGANASLIAYKDALMYRPVKDALIVPTYCGNGPLWWTAAPPEVNALLPSES</sequence>